<gene>
    <name evidence="1" type="ORF">NDU88_003679</name>
</gene>
<dbReference type="Proteomes" id="UP001066276">
    <property type="component" value="Chromosome 10"/>
</dbReference>
<evidence type="ECO:0000313" key="1">
    <source>
        <dbReference type="EMBL" id="KAJ1098571.1"/>
    </source>
</evidence>
<dbReference type="EMBL" id="JANPWB010000014">
    <property type="protein sequence ID" value="KAJ1098571.1"/>
    <property type="molecule type" value="Genomic_DNA"/>
</dbReference>
<name>A0AAV7M429_PLEWA</name>
<dbReference type="AlphaFoldDB" id="A0AAV7M429"/>
<keyword evidence="2" id="KW-1185">Reference proteome</keyword>
<sequence length="126" mass="13891">MNTRHALKCIDLCKLCPGPRIKETPPSLHHSVIYKCLINAGPYPDSPELSLLLIGCISAGPAVSGRADHWKYLRQGFEGEVFGYQEIASRDCATSTTKIYIRPQRIPNVLSATHQLLLSESTEGDL</sequence>
<proteinExistence type="predicted"/>
<comment type="caution">
    <text evidence="1">The sequence shown here is derived from an EMBL/GenBank/DDBJ whole genome shotgun (WGS) entry which is preliminary data.</text>
</comment>
<protein>
    <submittedName>
        <fullName evidence="1">Uncharacterized protein</fullName>
    </submittedName>
</protein>
<organism evidence="1 2">
    <name type="scientific">Pleurodeles waltl</name>
    <name type="common">Iberian ribbed newt</name>
    <dbReference type="NCBI Taxonomy" id="8319"/>
    <lineage>
        <taxon>Eukaryota</taxon>
        <taxon>Metazoa</taxon>
        <taxon>Chordata</taxon>
        <taxon>Craniata</taxon>
        <taxon>Vertebrata</taxon>
        <taxon>Euteleostomi</taxon>
        <taxon>Amphibia</taxon>
        <taxon>Batrachia</taxon>
        <taxon>Caudata</taxon>
        <taxon>Salamandroidea</taxon>
        <taxon>Salamandridae</taxon>
        <taxon>Pleurodelinae</taxon>
        <taxon>Pleurodeles</taxon>
    </lineage>
</organism>
<accession>A0AAV7M429</accession>
<evidence type="ECO:0000313" key="2">
    <source>
        <dbReference type="Proteomes" id="UP001066276"/>
    </source>
</evidence>
<reference evidence="1" key="1">
    <citation type="journal article" date="2022" name="bioRxiv">
        <title>Sequencing and chromosome-scale assembly of the giantPleurodeles waltlgenome.</title>
        <authorList>
            <person name="Brown T."/>
            <person name="Elewa A."/>
            <person name="Iarovenko S."/>
            <person name="Subramanian E."/>
            <person name="Araus A.J."/>
            <person name="Petzold A."/>
            <person name="Susuki M."/>
            <person name="Suzuki K.-i.T."/>
            <person name="Hayashi T."/>
            <person name="Toyoda A."/>
            <person name="Oliveira C."/>
            <person name="Osipova E."/>
            <person name="Leigh N.D."/>
            <person name="Simon A."/>
            <person name="Yun M.H."/>
        </authorList>
    </citation>
    <scope>NUCLEOTIDE SEQUENCE</scope>
    <source>
        <strain evidence="1">20211129_DDA</strain>
        <tissue evidence="1">Liver</tissue>
    </source>
</reference>